<evidence type="ECO:0000256" key="3">
    <source>
        <dbReference type="ARBA" id="ARBA00023163"/>
    </source>
</evidence>
<keyword evidence="3" id="KW-0804">Transcription</keyword>
<dbReference type="PROSITE" id="PS00463">
    <property type="entry name" value="ZN2_CY6_FUNGAL_1"/>
    <property type="match status" value="1"/>
</dbReference>
<evidence type="ECO:0000256" key="4">
    <source>
        <dbReference type="ARBA" id="ARBA00023242"/>
    </source>
</evidence>
<keyword evidence="8" id="KW-1185">Reference proteome</keyword>
<dbReference type="GO" id="GO:0003677">
    <property type="term" value="F:DNA binding"/>
    <property type="evidence" value="ECO:0007669"/>
    <property type="project" value="UniProtKB-KW"/>
</dbReference>
<dbReference type="Pfam" id="PF00172">
    <property type="entry name" value="Zn_clus"/>
    <property type="match status" value="1"/>
</dbReference>
<dbReference type="Gene3D" id="4.10.240.10">
    <property type="entry name" value="Zn(2)-C6 fungal-type DNA-binding domain"/>
    <property type="match status" value="1"/>
</dbReference>
<comment type="caution">
    <text evidence="7">The sequence shown here is derived from an EMBL/GenBank/DDBJ whole genome shotgun (WGS) entry which is preliminary data.</text>
</comment>
<evidence type="ECO:0000259" key="6">
    <source>
        <dbReference type="PROSITE" id="PS50048"/>
    </source>
</evidence>
<dbReference type="AlphaFoldDB" id="A0A0H1BP77"/>
<evidence type="ECO:0000313" key="7">
    <source>
        <dbReference type="EMBL" id="KLJ13324.1"/>
    </source>
</evidence>
<evidence type="ECO:0000313" key="8">
    <source>
        <dbReference type="Proteomes" id="UP000053573"/>
    </source>
</evidence>
<feature type="domain" description="Zn(2)-C6 fungal-type" evidence="6">
    <location>
        <begin position="17"/>
        <end position="47"/>
    </location>
</feature>
<sequence length="535" mass="58692">MESKVRKRGAHQKSRWGCMSCKKRRVKCDEQKPACANCRIRNLHCVYPSSETAVAEAHNATPRERSRLQHAVLSSNAQNQTAPISSSSSSVWASDSSVVWQALAWMTAPRASSGISNPSPLTFSSTPTSNRLLELELLHRWSTRTWQAVCTSPGCDTVLLRGVPRTSMRNSYLLNSLFALSAIDLAKNGHDPSNKSATLTRDRYRYKCAALEYANRANVAFREVLNEPDKNINPRKLSGLLFFTSFTAVLNLTLPGPKHQVSALETLGTSMALYVGSSCVGRSNLDWLNRASCSLTRVVKHFLPPIPGEVMHKLDIDTQLAIEGLLSLVKHVRVPVRLPEESLRGTTVGHDNKSDNSSQASSGSGNNNKKKLLFACEIPAYKLAADQVKYTFMSDATNVPFKALFFTILAVGGRELTAAFQEREPLALFIMMFWAVLIHRSARSNVMWWVGNIGQEIVDEISEVLVTSPFVQLAGVGETIVWARREVGLDSESESESGLSPASLSFLVLLKSRCGGLSTGAAGVLPIQNRSTVKE</sequence>
<dbReference type="GO" id="GO:0008270">
    <property type="term" value="F:zinc ion binding"/>
    <property type="evidence" value="ECO:0007669"/>
    <property type="project" value="InterPro"/>
</dbReference>
<organism evidence="7 8">
    <name type="scientific">Blastomyces silverae</name>
    <dbReference type="NCBI Taxonomy" id="2060906"/>
    <lineage>
        <taxon>Eukaryota</taxon>
        <taxon>Fungi</taxon>
        <taxon>Dikarya</taxon>
        <taxon>Ascomycota</taxon>
        <taxon>Pezizomycotina</taxon>
        <taxon>Eurotiomycetes</taxon>
        <taxon>Eurotiomycetidae</taxon>
        <taxon>Onygenales</taxon>
        <taxon>Ajellomycetaceae</taxon>
        <taxon>Blastomyces</taxon>
    </lineage>
</organism>
<dbReference type="PANTHER" id="PTHR47657">
    <property type="entry name" value="STEROL REGULATORY ELEMENT-BINDING PROTEIN ECM22"/>
    <property type="match status" value="1"/>
</dbReference>
<dbReference type="Proteomes" id="UP000053573">
    <property type="component" value="Unassembled WGS sequence"/>
</dbReference>
<dbReference type="SMART" id="SM00066">
    <property type="entry name" value="GAL4"/>
    <property type="match status" value="1"/>
</dbReference>
<protein>
    <recommendedName>
        <fullName evidence="6">Zn(2)-C6 fungal-type domain-containing protein</fullName>
    </recommendedName>
</protein>
<keyword evidence="1" id="KW-0805">Transcription regulation</keyword>
<dbReference type="OrthoDB" id="5295362at2759"/>
<dbReference type="GO" id="GO:0000981">
    <property type="term" value="F:DNA-binding transcription factor activity, RNA polymerase II-specific"/>
    <property type="evidence" value="ECO:0007669"/>
    <property type="project" value="InterPro"/>
</dbReference>
<evidence type="ECO:0000256" key="2">
    <source>
        <dbReference type="ARBA" id="ARBA00023125"/>
    </source>
</evidence>
<evidence type="ECO:0000256" key="5">
    <source>
        <dbReference type="SAM" id="MobiDB-lite"/>
    </source>
</evidence>
<dbReference type="STRING" id="2060906.A0A0H1BP77"/>
<dbReference type="EMBL" id="LDEV01000399">
    <property type="protein sequence ID" value="KLJ13324.1"/>
    <property type="molecule type" value="Genomic_DNA"/>
</dbReference>
<keyword evidence="2" id="KW-0238">DNA-binding</keyword>
<feature type="compositionally biased region" description="Low complexity" evidence="5">
    <location>
        <begin position="355"/>
        <end position="366"/>
    </location>
</feature>
<dbReference type="PANTHER" id="PTHR47657:SF7">
    <property type="entry name" value="STEROL REGULATORY ELEMENT-BINDING PROTEIN ECM22"/>
    <property type="match status" value="1"/>
</dbReference>
<dbReference type="InterPro" id="IPR001138">
    <property type="entry name" value="Zn2Cys6_DnaBD"/>
</dbReference>
<dbReference type="SUPFAM" id="SSF57701">
    <property type="entry name" value="Zn2/Cys6 DNA-binding domain"/>
    <property type="match status" value="1"/>
</dbReference>
<dbReference type="CDD" id="cd00067">
    <property type="entry name" value="GAL4"/>
    <property type="match status" value="1"/>
</dbReference>
<gene>
    <name evidence="7" type="ORF">EMPG_11754</name>
</gene>
<dbReference type="InterPro" id="IPR036864">
    <property type="entry name" value="Zn2-C6_fun-type_DNA-bd_sf"/>
</dbReference>
<evidence type="ECO:0000256" key="1">
    <source>
        <dbReference type="ARBA" id="ARBA00023015"/>
    </source>
</evidence>
<keyword evidence="4" id="KW-0539">Nucleus</keyword>
<dbReference type="PROSITE" id="PS50048">
    <property type="entry name" value="ZN2_CY6_FUNGAL_2"/>
    <property type="match status" value="1"/>
</dbReference>
<proteinExistence type="predicted"/>
<dbReference type="InterPro" id="IPR052400">
    <property type="entry name" value="Zn2-C6_fungal_TF"/>
</dbReference>
<feature type="region of interest" description="Disordered" evidence="5">
    <location>
        <begin position="343"/>
        <end position="366"/>
    </location>
</feature>
<reference evidence="8" key="1">
    <citation type="journal article" date="2015" name="PLoS Genet.">
        <title>The dynamic genome and transcriptome of the human fungal pathogen Blastomyces and close relative Emmonsia.</title>
        <authorList>
            <person name="Munoz J.F."/>
            <person name="Gauthier G.M."/>
            <person name="Desjardins C.A."/>
            <person name="Gallo J.E."/>
            <person name="Holder J."/>
            <person name="Sullivan T.D."/>
            <person name="Marty A.J."/>
            <person name="Carmen J.C."/>
            <person name="Chen Z."/>
            <person name="Ding L."/>
            <person name="Gujja S."/>
            <person name="Magrini V."/>
            <person name="Misas E."/>
            <person name="Mitreva M."/>
            <person name="Priest M."/>
            <person name="Saif S."/>
            <person name="Whiston E.A."/>
            <person name="Young S."/>
            <person name="Zeng Q."/>
            <person name="Goldman W.E."/>
            <person name="Mardis E.R."/>
            <person name="Taylor J.W."/>
            <person name="McEwen J.G."/>
            <person name="Clay O.K."/>
            <person name="Klein B.S."/>
            <person name="Cuomo C.A."/>
        </authorList>
    </citation>
    <scope>NUCLEOTIDE SEQUENCE [LARGE SCALE GENOMIC DNA]</scope>
    <source>
        <strain evidence="8">UAMH 139</strain>
    </source>
</reference>
<name>A0A0H1BP77_9EURO</name>
<accession>A0A0H1BP77</accession>